<keyword evidence="3" id="KW-1185">Reference proteome</keyword>
<dbReference type="Proteomes" id="UP000289738">
    <property type="component" value="Chromosome B04"/>
</dbReference>
<organism evidence="2 3">
    <name type="scientific">Arachis hypogaea</name>
    <name type="common">Peanut</name>
    <dbReference type="NCBI Taxonomy" id="3818"/>
    <lineage>
        <taxon>Eukaryota</taxon>
        <taxon>Viridiplantae</taxon>
        <taxon>Streptophyta</taxon>
        <taxon>Embryophyta</taxon>
        <taxon>Tracheophyta</taxon>
        <taxon>Spermatophyta</taxon>
        <taxon>Magnoliopsida</taxon>
        <taxon>eudicotyledons</taxon>
        <taxon>Gunneridae</taxon>
        <taxon>Pentapetalae</taxon>
        <taxon>rosids</taxon>
        <taxon>fabids</taxon>
        <taxon>Fabales</taxon>
        <taxon>Fabaceae</taxon>
        <taxon>Papilionoideae</taxon>
        <taxon>50 kb inversion clade</taxon>
        <taxon>dalbergioids sensu lato</taxon>
        <taxon>Dalbergieae</taxon>
        <taxon>Pterocarpus clade</taxon>
        <taxon>Arachis</taxon>
    </lineage>
</organism>
<name>A0A444ZQU4_ARAHY</name>
<dbReference type="EMBL" id="SDMP01000014">
    <property type="protein sequence ID" value="RYR16537.1"/>
    <property type="molecule type" value="Genomic_DNA"/>
</dbReference>
<sequence length="298" mass="33804">MSNSSGYLVVYVYPNCLMKNGDNGVVFECEKPVLLRTRRVASLLELKSLILRNVDGSGRKEVGRVCDRLLASMGNGVFRFRLFWLYGDEHVRLMFDIHGRIMAKQVMELSAEVGDVGGDGFGQSDFVQDDPPFAPPLIHVASLLDYMDVDGEEFDEDYVADSNDSDSSEDDDEEFVPDTPIEPSRRYLLSAPRPILALSLVPSHYHTLDMDAIQEKNPFSNTGEDDYNLDEELEFSVGHILKSRDAVLQGVKNYSIRRSAEYRVLESDRLKYHVRCQQHESGCPLSLRVALRHNLGYW</sequence>
<dbReference type="AlphaFoldDB" id="A0A444ZQU4"/>
<evidence type="ECO:0000313" key="3">
    <source>
        <dbReference type="Proteomes" id="UP000289738"/>
    </source>
</evidence>
<evidence type="ECO:0000256" key="1">
    <source>
        <dbReference type="SAM" id="MobiDB-lite"/>
    </source>
</evidence>
<evidence type="ECO:0000313" key="2">
    <source>
        <dbReference type="EMBL" id="RYR16537.1"/>
    </source>
</evidence>
<feature type="compositionally biased region" description="Acidic residues" evidence="1">
    <location>
        <begin position="158"/>
        <end position="176"/>
    </location>
</feature>
<feature type="region of interest" description="Disordered" evidence="1">
    <location>
        <begin position="158"/>
        <end position="183"/>
    </location>
</feature>
<protein>
    <submittedName>
        <fullName evidence="2">Uncharacterized protein</fullName>
    </submittedName>
</protein>
<gene>
    <name evidence="2" type="ORF">Ahy_B04g073582</name>
</gene>
<accession>A0A444ZQU4</accession>
<reference evidence="2 3" key="1">
    <citation type="submission" date="2019-01" db="EMBL/GenBank/DDBJ databases">
        <title>Sequencing of cultivated peanut Arachis hypogaea provides insights into genome evolution and oil improvement.</title>
        <authorList>
            <person name="Chen X."/>
        </authorList>
    </citation>
    <scope>NUCLEOTIDE SEQUENCE [LARGE SCALE GENOMIC DNA]</scope>
    <source>
        <strain evidence="3">cv. Fuhuasheng</strain>
        <tissue evidence="2">Leaves</tissue>
    </source>
</reference>
<proteinExistence type="predicted"/>
<comment type="caution">
    <text evidence="2">The sequence shown here is derived from an EMBL/GenBank/DDBJ whole genome shotgun (WGS) entry which is preliminary data.</text>
</comment>